<name>A0A8H3ZSZ9_9PEZI</name>
<accession>A0A8H3ZSZ9</accession>
<feature type="region of interest" description="Disordered" evidence="1">
    <location>
        <begin position="48"/>
        <end position="68"/>
    </location>
</feature>
<dbReference type="Proteomes" id="UP000434172">
    <property type="component" value="Unassembled WGS sequence"/>
</dbReference>
<protein>
    <submittedName>
        <fullName evidence="2">Uncharacterized protein</fullName>
    </submittedName>
</protein>
<organism evidence="2 3">
    <name type="scientific">Colletotrichum asianum</name>
    <dbReference type="NCBI Taxonomy" id="702518"/>
    <lineage>
        <taxon>Eukaryota</taxon>
        <taxon>Fungi</taxon>
        <taxon>Dikarya</taxon>
        <taxon>Ascomycota</taxon>
        <taxon>Pezizomycotina</taxon>
        <taxon>Sordariomycetes</taxon>
        <taxon>Hypocreomycetidae</taxon>
        <taxon>Glomerellales</taxon>
        <taxon>Glomerellaceae</taxon>
        <taxon>Colletotrichum</taxon>
        <taxon>Colletotrichum gloeosporioides species complex</taxon>
    </lineage>
</organism>
<sequence length="126" mass="13837">MARAPSLVCNEPSARRLRHQHLAMLKITGTAFHRPHQPSMNLVVVLTSPSQPAPRASKNRHTPSAGIDTISKICPATFSTRLPRAFRSRQRPDVAPFPPNRIFASTAIAPFHPFPPHASIRGTTAH</sequence>
<evidence type="ECO:0000256" key="1">
    <source>
        <dbReference type="SAM" id="MobiDB-lite"/>
    </source>
</evidence>
<comment type="caution">
    <text evidence="2">The sequence shown here is derived from an EMBL/GenBank/DDBJ whole genome shotgun (WGS) entry which is preliminary data.</text>
</comment>
<gene>
    <name evidence="2" type="ORF">GQ607_006277</name>
</gene>
<keyword evidence="3" id="KW-1185">Reference proteome</keyword>
<reference evidence="2 3" key="1">
    <citation type="submission" date="2019-12" db="EMBL/GenBank/DDBJ databases">
        <title>A genome sequence resource for the geographically widespread anthracnose pathogen Colletotrichum asianum.</title>
        <authorList>
            <person name="Meng Y."/>
        </authorList>
    </citation>
    <scope>NUCLEOTIDE SEQUENCE [LARGE SCALE GENOMIC DNA]</scope>
    <source>
        <strain evidence="2 3">ICMP 18580</strain>
    </source>
</reference>
<dbReference type="EMBL" id="WOWK01000030">
    <property type="protein sequence ID" value="KAF0326377.1"/>
    <property type="molecule type" value="Genomic_DNA"/>
</dbReference>
<proteinExistence type="predicted"/>
<evidence type="ECO:0000313" key="3">
    <source>
        <dbReference type="Proteomes" id="UP000434172"/>
    </source>
</evidence>
<evidence type="ECO:0000313" key="2">
    <source>
        <dbReference type="EMBL" id="KAF0326377.1"/>
    </source>
</evidence>
<dbReference type="AlphaFoldDB" id="A0A8H3ZSZ9"/>